<protein>
    <submittedName>
        <fullName evidence="1">Uncharacterized protein</fullName>
    </submittedName>
</protein>
<gene>
    <name evidence="1" type="ORF">E1212_05345</name>
</gene>
<organism evidence="1 2">
    <name type="scientific">Jiangella ureilytica</name>
    <dbReference type="NCBI Taxonomy" id="2530374"/>
    <lineage>
        <taxon>Bacteria</taxon>
        <taxon>Bacillati</taxon>
        <taxon>Actinomycetota</taxon>
        <taxon>Actinomycetes</taxon>
        <taxon>Jiangellales</taxon>
        <taxon>Jiangellaceae</taxon>
        <taxon>Jiangella</taxon>
    </lineage>
</organism>
<evidence type="ECO:0000313" key="2">
    <source>
        <dbReference type="Proteomes" id="UP000295621"/>
    </source>
</evidence>
<dbReference type="RefSeq" id="WP_131980089.1">
    <property type="nucleotide sequence ID" value="NZ_SMKL01000008.1"/>
</dbReference>
<name>A0A4R4RU48_9ACTN</name>
<accession>A0A4R4RU48</accession>
<dbReference type="AlphaFoldDB" id="A0A4R4RU48"/>
<reference evidence="1 2" key="1">
    <citation type="submission" date="2019-02" db="EMBL/GenBank/DDBJ databases">
        <title>Draft genome sequences of novel Actinobacteria.</title>
        <authorList>
            <person name="Sahin N."/>
            <person name="Ay H."/>
            <person name="Saygin H."/>
        </authorList>
    </citation>
    <scope>NUCLEOTIDE SEQUENCE [LARGE SCALE GENOMIC DNA]</scope>
    <source>
        <strain evidence="1 2">KC603</strain>
    </source>
</reference>
<dbReference type="Proteomes" id="UP000295621">
    <property type="component" value="Unassembled WGS sequence"/>
</dbReference>
<sequence length="126" mass="14393">MEEQLSEDPVRAPDVAAARVASIVKHRDEPAFGLLLQLADQLFADIEFERHLAEGLRGEPALIELWDLWSGDQRWTPSVYIEGTEVGWFDGERRHVKVHPDRAGAVADFVHRLSAWMSRRAVLRPR</sequence>
<evidence type="ECO:0000313" key="1">
    <source>
        <dbReference type="EMBL" id="TDC53598.1"/>
    </source>
</evidence>
<comment type="caution">
    <text evidence="1">The sequence shown here is derived from an EMBL/GenBank/DDBJ whole genome shotgun (WGS) entry which is preliminary data.</text>
</comment>
<dbReference type="OrthoDB" id="9898047at2"/>
<dbReference type="EMBL" id="SMKL01000008">
    <property type="protein sequence ID" value="TDC53598.1"/>
    <property type="molecule type" value="Genomic_DNA"/>
</dbReference>
<keyword evidence="2" id="KW-1185">Reference proteome</keyword>
<proteinExistence type="predicted"/>